<evidence type="ECO:0000313" key="1">
    <source>
        <dbReference type="EMBL" id="KAJ8394356.1"/>
    </source>
</evidence>
<dbReference type="EMBL" id="JAINUG010000127">
    <property type="protein sequence ID" value="KAJ8394356.1"/>
    <property type="molecule type" value="Genomic_DNA"/>
</dbReference>
<keyword evidence="2" id="KW-1185">Reference proteome</keyword>
<evidence type="ECO:0008006" key="3">
    <source>
        <dbReference type="Google" id="ProtNLM"/>
    </source>
</evidence>
<accession>A0AAD7S3Z3</accession>
<dbReference type="AlphaFoldDB" id="A0AAD7S3Z3"/>
<proteinExistence type="predicted"/>
<evidence type="ECO:0000313" key="2">
    <source>
        <dbReference type="Proteomes" id="UP001221898"/>
    </source>
</evidence>
<dbReference type="Proteomes" id="UP001221898">
    <property type="component" value="Unassembled WGS sequence"/>
</dbReference>
<name>A0AAD7S3Z3_9TELE</name>
<reference evidence="1" key="1">
    <citation type="journal article" date="2023" name="Science">
        <title>Genome structures resolve the early diversification of teleost fishes.</title>
        <authorList>
            <person name="Parey E."/>
            <person name="Louis A."/>
            <person name="Montfort J."/>
            <person name="Bouchez O."/>
            <person name="Roques C."/>
            <person name="Iampietro C."/>
            <person name="Lluch J."/>
            <person name="Castinel A."/>
            <person name="Donnadieu C."/>
            <person name="Desvignes T."/>
            <person name="Floi Bucao C."/>
            <person name="Jouanno E."/>
            <person name="Wen M."/>
            <person name="Mejri S."/>
            <person name="Dirks R."/>
            <person name="Jansen H."/>
            <person name="Henkel C."/>
            <person name="Chen W.J."/>
            <person name="Zahm M."/>
            <person name="Cabau C."/>
            <person name="Klopp C."/>
            <person name="Thompson A.W."/>
            <person name="Robinson-Rechavi M."/>
            <person name="Braasch I."/>
            <person name="Lecointre G."/>
            <person name="Bobe J."/>
            <person name="Postlethwait J.H."/>
            <person name="Berthelot C."/>
            <person name="Roest Crollius H."/>
            <person name="Guiguen Y."/>
        </authorList>
    </citation>
    <scope>NUCLEOTIDE SEQUENCE</scope>
    <source>
        <strain evidence="1">NC1722</strain>
    </source>
</reference>
<protein>
    <recommendedName>
        <fullName evidence="3">Reverse transcriptase domain-containing protein</fullName>
    </recommendedName>
</protein>
<comment type="caution">
    <text evidence="1">The sequence shown here is derived from an EMBL/GenBank/DDBJ whole genome shotgun (WGS) entry which is preliminary data.</text>
</comment>
<organism evidence="1 2">
    <name type="scientific">Aldrovandia affinis</name>
    <dbReference type="NCBI Taxonomy" id="143900"/>
    <lineage>
        <taxon>Eukaryota</taxon>
        <taxon>Metazoa</taxon>
        <taxon>Chordata</taxon>
        <taxon>Craniata</taxon>
        <taxon>Vertebrata</taxon>
        <taxon>Euteleostomi</taxon>
        <taxon>Actinopterygii</taxon>
        <taxon>Neopterygii</taxon>
        <taxon>Teleostei</taxon>
        <taxon>Notacanthiformes</taxon>
        <taxon>Halosauridae</taxon>
        <taxon>Aldrovandia</taxon>
    </lineage>
</organism>
<sequence>MFLKLWEKRHLDVSSHLILFICYPDDCRTSHPDRHLVMFADDTVLLLPKTMGLPSTSLWSGVTLCLELNVTKTKEMVVVFSYRQQESSGSGFEVGTLAAPPGAGPRRGITVETDATRDQLSAWRCGGGGGTEDNFIRFRRVRAFKARGQVCSRNLLGFDVESEGPHHLSHCPRRYRHAVR</sequence>
<gene>
    <name evidence="1" type="ORF">AAFF_G00047630</name>
</gene>